<dbReference type="AlphaFoldDB" id="A0A3Q9RNB5"/>
<evidence type="ECO:0000313" key="4">
    <source>
        <dbReference type="Proteomes" id="UP000283095"/>
    </source>
</evidence>
<organism evidence="3 4">
    <name type="scientific">Peribacillus asahii</name>
    <dbReference type="NCBI Taxonomy" id="228899"/>
    <lineage>
        <taxon>Bacteria</taxon>
        <taxon>Bacillati</taxon>
        <taxon>Bacillota</taxon>
        <taxon>Bacilli</taxon>
        <taxon>Bacillales</taxon>
        <taxon>Bacillaceae</taxon>
        <taxon>Peribacillus</taxon>
    </lineage>
</organism>
<dbReference type="OrthoDB" id="2869578at2"/>
<feature type="chain" id="PRO_5018697394" description="DUF4352 domain-containing protein" evidence="2">
    <location>
        <begin position="22"/>
        <end position="223"/>
    </location>
</feature>
<dbReference type="EMBL" id="CP026095">
    <property type="protein sequence ID" value="AZV42685.1"/>
    <property type="molecule type" value="Genomic_DNA"/>
</dbReference>
<dbReference type="Proteomes" id="UP000283095">
    <property type="component" value="Chromosome"/>
</dbReference>
<keyword evidence="2" id="KW-0732">Signal</keyword>
<dbReference type="KEGG" id="pasa:BAOM_2076"/>
<feature type="signal peptide" evidence="2">
    <location>
        <begin position="1"/>
        <end position="21"/>
    </location>
</feature>
<proteinExistence type="predicted"/>
<evidence type="ECO:0000313" key="3">
    <source>
        <dbReference type="EMBL" id="AZV42685.1"/>
    </source>
</evidence>
<evidence type="ECO:0000256" key="2">
    <source>
        <dbReference type="SAM" id="SignalP"/>
    </source>
</evidence>
<dbReference type="PROSITE" id="PS51257">
    <property type="entry name" value="PROKAR_LIPOPROTEIN"/>
    <property type="match status" value="1"/>
</dbReference>
<evidence type="ECO:0000256" key="1">
    <source>
        <dbReference type="SAM" id="MobiDB-lite"/>
    </source>
</evidence>
<dbReference type="RefSeq" id="WP_127760109.1">
    <property type="nucleotide sequence ID" value="NZ_CP026095.1"/>
</dbReference>
<feature type="region of interest" description="Disordered" evidence="1">
    <location>
        <begin position="21"/>
        <end position="54"/>
    </location>
</feature>
<reference evidence="3 4" key="1">
    <citation type="submission" date="2018-01" db="EMBL/GenBank/DDBJ databases">
        <title>Bacillus asahii Genome sequencing and assembly.</title>
        <authorList>
            <person name="Jiang H."/>
            <person name="Feng Y."/>
            <person name="Zhao F."/>
            <person name="Lin X."/>
        </authorList>
    </citation>
    <scope>NUCLEOTIDE SEQUENCE [LARGE SCALE GENOMIC DNA]</scope>
    <source>
        <strain evidence="3 4">OM18</strain>
    </source>
</reference>
<gene>
    <name evidence="3" type="ORF">BAOM_2076</name>
</gene>
<sequence>MKKFLLMGMTALLALGLAACGEENTQSSTEPKEDPKPAEQKEVSNKPEKTENGDIVFTKAGQKGEVDGGTLELLKIKNVNETIDISPLKVTVKEIKLFKKTDMDEATKEAYKMYNDGKAIGDELIYVQVSYDAENLEEKNIGWNSLLNAVTDKGQQIDVDMNDMIYTDSDGSSEFLGKVTKEYTDGFVVKDADISKIKFVWGSTYDTDSYENITEEQQVEYSF</sequence>
<evidence type="ECO:0008006" key="5">
    <source>
        <dbReference type="Google" id="ProtNLM"/>
    </source>
</evidence>
<protein>
    <recommendedName>
        <fullName evidence="5">DUF4352 domain-containing protein</fullName>
    </recommendedName>
</protein>
<name>A0A3Q9RNB5_9BACI</name>
<feature type="compositionally biased region" description="Basic and acidic residues" evidence="1">
    <location>
        <begin position="30"/>
        <end position="52"/>
    </location>
</feature>
<accession>A0A3Q9RNB5</accession>